<keyword evidence="6 9" id="KW-0662">Pyridine nucleotide biosynthesis</keyword>
<evidence type="ECO:0000256" key="2">
    <source>
        <dbReference type="ARBA" id="ARBA00010897"/>
    </source>
</evidence>
<evidence type="ECO:0000256" key="1">
    <source>
        <dbReference type="ARBA" id="ARBA00004952"/>
    </source>
</evidence>
<dbReference type="InterPro" id="IPR007229">
    <property type="entry name" value="Nic_PRibTrfase-Fam"/>
</dbReference>
<dbReference type="CDD" id="cd01570">
    <property type="entry name" value="NAPRTase_A"/>
    <property type="match status" value="1"/>
</dbReference>
<comment type="catalytic activity">
    <reaction evidence="8 9">
        <text>5-phospho-alpha-D-ribose 1-diphosphate + nicotinate + ATP + H2O = nicotinate beta-D-ribonucleotide + ADP + phosphate + diphosphate</text>
        <dbReference type="Rhea" id="RHEA:36163"/>
        <dbReference type="ChEBI" id="CHEBI:15377"/>
        <dbReference type="ChEBI" id="CHEBI:30616"/>
        <dbReference type="ChEBI" id="CHEBI:32544"/>
        <dbReference type="ChEBI" id="CHEBI:33019"/>
        <dbReference type="ChEBI" id="CHEBI:43474"/>
        <dbReference type="ChEBI" id="CHEBI:57502"/>
        <dbReference type="ChEBI" id="CHEBI:58017"/>
        <dbReference type="ChEBI" id="CHEBI:456216"/>
        <dbReference type="EC" id="6.3.4.21"/>
    </reaction>
</comment>
<dbReference type="SUPFAM" id="SSF54675">
    <property type="entry name" value="Nicotinate/Quinolinate PRTase N-terminal domain-like"/>
    <property type="match status" value="1"/>
</dbReference>
<dbReference type="Proteomes" id="UP000249377">
    <property type="component" value="Unassembled WGS sequence"/>
</dbReference>
<comment type="caution">
    <text evidence="12">The sequence shown here is derived from an EMBL/GenBank/DDBJ whole genome shotgun (WGS) entry which is preliminary data.</text>
</comment>
<feature type="domain" description="Nicotinate phosphoribosyltransferase N-terminal" evidence="10">
    <location>
        <begin position="1"/>
        <end position="125"/>
    </location>
</feature>
<evidence type="ECO:0000256" key="5">
    <source>
        <dbReference type="ARBA" id="ARBA00022598"/>
    </source>
</evidence>
<dbReference type="Pfam" id="PF17767">
    <property type="entry name" value="NAPRTase_N"/>
    <property type="match status" value="1"/>
</dbReference>
<dbReference type="AlphaFoldDB" id="A0A328U9J3"/>
<dbReference type="NCBIfam" id="NF009131">
    <property type="entry name" value="PRK12484.1"/>
    <property type="match status" value="1"/>
</dbReference>
<evidence type="ECO:0000313" key="12">
    <source>
        <dbReference type="EMBL" id="RAQ22805.1"/>
    </source>
</evidence>
<evidence type="ECO:0000259" key="10">
    <source>
        <dbReference type="Pfam" id="PF17767"/>
    </source>
</evidence>
<keyword evidence="13" id="KW-1185">Reference proteome</keyword>
<keyword evidence="12" id="KW-0328">Glycosyltransferase</keyword>
<dbReference type="InterPro" id="IPR041619">
    <property type="entry name" value="NAPRTase_C"/>
</dbReference>
<dbReference type="InterPro" id="IPR006405">
    <property type="entry name" value="Nic_PRibTrfase_pncB"/>
</dbReference>
<dbReference type="Pfam" id="PF17956">
    <property type="entry name" value="NAPRTase_C"/>
    <property type="match status" value="1"/>
</dbReference>
<dbReference type="EC" id="6.3.4.21" evidence="3 9"/>
<dbReference type="UniPathway" id="UPA00253">
    <property type="reaction ID" value="UER00457"/>
</dbReference>
<proteinExistence type="inferred from homology"/>
<evidence type="ECO:0000256" key="8">
    <source>
        <dbReference type="ARBA" id="ARBA00048668"/>
    </source>
</evidence>
<dbReference type="GO" id="GO:0005829">
    <property type="term" value="C:cytosol"/>
    <property type="evidence" value="ECO:0007669"/>
    <property type="project" value="TreeGrafter"/>
</dbReference>
<dbReference type="PANTHER" id="PTHR11098:SF1">
    <property type="entry name" value="NICOTINATE PHOSPHORIBOSYLTRANSFERASE"/>
    <property type="match status" value="1"/>
</dbReference>
<dbReference type="InterPro" id="IPR013785">
    <property type="entry name" value="Aldolase_TIM"/>
</dbReference>
<dbReference type="Gene3D" id="3.20.140.10">
    <property type="entry name" value="nicotinate phosphoribosyltransferase"/>
    <property type="match status" value="1"/>
</dbReference>
<dbReference type="FunFam" id="3.20.20.70:FF:000076">
    <property type="entry name" value="Nicotinate phosphoribosyltransferase"/>
    <property type="match status" value="1"/>
</dbReference>
<name>A0A328U9J3_9FIRM</name>
<dbReference type="PIRSF" id="PIRSF000484">
    <property type="entry name" value="NAPRT"/>
    <property type="match status" value="1"/>
</dbReference>
<dbReference type="NCBIfam" id="TIGR01513">
    <property type="entry name" value="NAPRTase_put"/>
    <property type="match status" value="1"/>
</dbReference>
<evidence type="ECO:0000313" key="13">
    <source>
        <dbReference type="Proteomes" id="UP000249377"/>
    </source>
</evidence>
<evidence type="ECO:0000256" key="9">
    <source>
        <dbReference type="RuleBase" id="RU365100"/>
    </source>
</evidence>
<comment type="pathway">
    <text evidence="1 9">Cofactor biosynthesis; NAD(+) biosynthesis; nicotinate D-ribonucleotide from nicotinate: step 1/1.</text>
</comment>
<dbReference type="PANTHER" id="PTHR11098">
    <property type="entry name" value="NICOTINATE PHOSPHORIBOSYLTRANSFERASE"/>
    <property type="match status" value="1"/>
</dbReference>
<dbReference type="InterPro" id="IPR036068">
    <property type="entry name" value="Nicotinate_pribotase-like_C"/>
</dbReference>
<comment type="function">
    <text evidence="9">Catalyzes the first step in the biosynthesis of NAD from nicotinic acid, the ATP-dependent synthesis of beta-nicotinate D-ribonucleotide from nicotinate and 5-phospho-D-ribose 1-phosphate.</text>
</comment>
<dbReference type="Gene3D" id="3.20.20.70">
    <property type="entry name" value="Aldolase class I"/>
    <property type="match status" value="1"/>
</dbReference>
<keyword evidence="7 9" id="KW-0808">Transferase</keyword>
<sequence length="473" mass="53649">MLTDFYEITMANGYFTNHFENTIGYYDMFFRKVPNDGGFAIMAGVQQVVEYIENLTFTEEDLAYLRSVKIFNEQFIEYLKNFKFVCDIWAVPEGMPIFPGEPILTVRGPVIQAQLVETMILLTVNHQSLIATKANRIVRAARGRAVMEFGSRRAQGADGAIYGARAAYIGGCCGTACTICDRDFGIPALGTMAHSWVQLFDSELDAFRAYAREYPSSCTLLVDTYNVLKSGVPNAIKVFNEILLPQGYRPAGIRIDSGDITYLSKKARKMLDEAGFPDCKICASNSLDEYIIRDMLMQGACVDSFGVGERLITAAPEPVFGGVYKLSGIEKADGTILPKIKISENVAKITNPGFKRLWRLYDRETGKAIADVLTLHDEVIDDSKPYEIFDPEYIWKRKVITNFRAVDIREKIFEHGRCVARYHDLNELKEYCAGQVGTLWDEVTRFENPHRYYVDLSQRLWDEKNRLLEEHAE</sequence>
<evidence type="ECO:0000256" key="6">
    <source>
        <dbReference type="ARBA" id="ARBA00022642"/>
    </source>
</evidence>
<dbReference type="NCBIfam" id="NF006695">
    <property type="entry name" value="PRK09243.1-2"/>
    <property type="match status" value="1"/>
</dbReference>
<keyword evidence="5 9" id="KW-0436">Ligase</keyword>
<gene>
    <name evidence="12" type="ORF">DPQ25_11670</name>
</gene>
<dbReference type="SUPFAM" id="SSF51690">
    <property type="entry name" value="Nicotinate/Quinolinate PRTase C-terminal domain-like"/>
    <property type="match status" value="1"/>
</dbReference>
<evidence type="ECO:0000259" key="11">
    <source>
        <dbReference type="Pfam" id="PF17956"/>
    </source>
</evidence>
<protein>
    <recommendedName>
        <fullName evidence="3 9">Nicotinate phosphoribosyltransferase</fullName>
        <ecNumber evidence="3 9">6.3.4.21</ecNumber>
    </recommendedName>
</protein>
<dbReference type="InterPro" id="IPR040727">
    <property type="entry name" value="NAPRTase_N"/>
</dbReference>
<organism evidence="12 13">
    <name type="scientific">Hydrogeniiclostridium mannosilyticum</name>
    <dbReference type="NCBI Taxonomy" id="2764322"/>
    <lineage>
        <taxon>Bacteria</taxon>
        <taxon>Bacillati</taxon>
        <taxon>Bacillota</taxon>
        <taxon>Clostridia</taxon>
        <taxon>Eubacteriales</taxon>
        <taxon>Acutalibacteraceae</taxon>
        <taxon>Hydrogeniiclostridium</taxon>
    </lineage>
</organism>
<comment type="similarity">
    <text evidence="2 9">Belongs to the NAPRTase family.</text>
</comment>
<evidence type="ECO:0000256" key="7">
    <source>
        <dbReference type="ARBA" id="ARBA00022679"/>
    </source>
</evidence>
<evidence type="ECO:0000256" key="3">
    <source>
        <dbReference type="ARBA" id="ARBA00013236"/>
    </source>
</evidence>
<dbReference type="GO" id="GO:0034355">
    <property type="term" value="P:NAD+ biosynthetic process via the salvage pathway"/>
    <property type="evidence" value="ECO:0007669"/>
    <property type="project" value="TreeGrafter"/>
</dbReference>
<dbReference type="GO" id="GO:0047280">
    <property type="term" value="F:nicotinamide phosphoribosyltransferase activity"/>
    <property type="evidence" value="ECO:0007669"/>
    <property type="project" value="UniProtKB-ARBA"/>
</dbReference>
<keyword evidence="4" id="KW-0597">Phosphoprotein</keyword>
<evidence type="ECO:0000256" key="4">
    <source>
        <dbReference type="ARBA" id="ARBA00022553"/>
    </source>
</evidence>
<reference evidence="12 13" key="1">
    <citation type="submission" date="2018-06" db="EMBL/GenBank/DDBJ databases">
        <title>Noncontiguous genome sequence of Ruminococcaceae bacterium ASD2818.</title>
        <authorList>
            <person name="Chaplin A.V."/>
            <person name="Sokolova S.R."/>
            <person name="Kochetkova T.O."/>
            <person name="Goltsov A.Y."/>
            <person name="Trofimov D.Y."/>
            <person name="Efimov B.A."/>
        </authorList>
    </citation>
    <scope>NUCLEOTIDE SEQUENCE [LARGE SCALE GENOMIC DNA]</scope>
    <source>
        <strain evidence="12 13">ASD2818</strain>
    </source>
</reference>
<feature type="domain" description="Nicotinate phosphoribosyltransferase C-terminal" evidence="11">
    <location>
        <begin position="355"/>
        <end position="462"/>
    </location>
</feature>
<dbReference type="EMBL" id="QLYR01000009">
    <property type="protein sequence ID" value="RAQ22805.1"/>
    <property type="molecule type" value="Genomic_DNA"/>
</dbReference>
<accession>A0A328U9J3</accession>
<comment type="PTM">
    <text evidence="9">Transiently phosphorylated on a His residue during the reaction cycle. Phosphorylation strongly increases the affinity for substrates and increases the rate of nicotinate D-ribonucleotide production. Dephosphorylation regenerates the low-affinity form of the enzyme, leading to product release.</text>
</comment>
<dbReference type="GO" id="GO:0004516">
    <property type="term" value="F:nicotinate phosphoribosyltransferase activity"/>
    <property type="evidence" value="ECO:0007669"/>
    <property type="project" value="UniProtKB-UniRule"/>
</dbReference>